<comment type="caution">
    <text evidence="2">The sequence shown here is derived from an EMBL/GenBank/DDBJ whole genome shotgun (WGS) entry which is preliminary data.</text>
</comment>
<dbReference type="InParanoid" id="A8PHV2"/>
<organism evidence="2 3">
    <name type="scientific">Coprinopsis cinerea (strain Okayama-7 / 130 / ATCC MYA-4618 / FGSC 9003)</name>
    <name type="common">Inky cap fungus</name>
    <name type="synonym">Hormographiella aspergillata</name>
    <dbReference type="NCBI Taxonomy" id="240176"/>
    <lineage>
        <taxon>Eukaryota</taxon>
        <taxon>Fungi</taxon>
        <taxon>Dikarya</taxon>
        <taxon>Basidiomycota</taxon>
        <taxon>Agaricomycotina</taxon>
        <taxon>Agaricomycetes</taxon>
        <taxon>Agaricomycetidae</taxon>
        <taxon>Agaricales</taxon>
        <taxon>Agaricineae</taxon>
        <taxon>Psathyrellaceae</taxon>
        <taxon>Coprinopsis</taxon>
    </lineage>
</organism>
<reference evidence="2 3" key="1">
    <citation type="journal article" date="2010" name="Proc. Natl. Acad. Sci. U.S.A.">
        <title>Insights into evolution of multicellular fungi from the assembled chromosomes of the mushroom Coprinopsis cinerea (Coprinus cinereus).</title>
        <authorList>
            <person name="Stajich J.E."/>
            <person name="Wilke S.K."/>
            <person name="Ahren D."/>
            <person name="Au C.H."/>
            <person name="Birren B.W."/>
            <person name="Borodovsky M."/>
            <person name="Burns C."/>
            <person name="Canback B."/>
            <person name="Casselton L.A."/>
            <person name="Cheng C.K."/>
            <person name="Deng J."/>
            <person name="Dietrich F.S."/>
            <person name="Fargo D.C."/>
            <person name="Farman M.L."/>
            <person name="Gathman A.C."/>
            <person name="Goldberg J."/>
            <person name="Guigo R."/>
            <person name="Hoegger P.J."/>
            <person name="Hooker J.B."/>
            <person name="Huggins A."/>
            <person name="James T.Y."/>
            <person name="Kamada T."/>
            <person name="Kilaru S."/>
            <person name="Kodira C."/>
            <person name="Kues U."/>
            <person name="Kupfer D."/>
            <person name="Kwan H.S."/>
            <person name="Lomsadze A."/>
            <person name="Li W."/>
            <person name="Lilly W.W."/>
            <person name="Ma L.J."/>
            <person name="Mackey A.J."/>
            <person name="Manning G."/>
            <person name="Martin F."/>
            <person name="Muraguchi H."/>
            <person name="Natvig D.O."/>
            <person name="Palmerini H."/>
            <person name="Ramesh M.A."/>
            <person name="Rehmeyer C.J."/>
            <person name="Roe B.A."/>
            <person name="Shenoy N."/>
            <person name="Stanke M."/>
            <person name="Ter-Hovhannisyan V."/>
            <person name="Tunlid A."/>
            <person name="Velagapudi R."/>
            <person name="Vision T.J."/>
            <person name="Zeng Q."/>
            <person name="Zolan M.E."/>
            <person name="Pukkila P.J."/>
        </authorList>
    </citation>
    <scope>NUCLEOTIDE SEQUENCE [LARGE SCALE GENOMIC DNA]</scope>
    <source>
        <strain evidence="3">Okayama-7 / 130 / ATCC MYA-4618 / FGSC 9003</strain>
    </source>
</reference>
<dbReference type="EMBL" id="AACS02000011">
    <property type="protein sequence ID" value="EAU80339.2"/>
    <property type="molecule type" value="Genomic_DNA"/>
</dbReference>
<protein>
    <submittedName>
        <fullName evidence="2">Uncharacterized protein</fullName>
    </submittedName>
</protein>
<name>A8PHV2_COPC7</name>
<evidence type="ECO:0000313" key="3">
    <source>
        <dbReference type="Proteomes" id="UP000001861"/>
    </source>
</evidence>
<gene>
    <name evidence="2" type="ORF">CC1G_12885</name>
</gene>
<feature type="compositionally biased region" description="Polar residues" evidence="1">
    <location>
        <begin position="196"/>
        <end position="208"/>
    </location>
</feature>
<dbReference type="GeneID" id="6018182"/>
<dbReference type="VEuPathDB" id="FungiDB:CC1G_12885"/>
<dbReference type="OrthoDB" id="3200752at2759"/>
<dbReference type="AlphaFoldDB" id="A8PHV2"/>
<dbReference type="HOGENOM" id="CLU_1115693_0_0_1"/>
<proteinExistence type="predicted"/>
<dbReference type="RefSeq" id="XP_001841470.2">
    <property type="nucleotide sequence ID" value="XM_001841418.2"/>
</dbReference>
<evidence type="ECO:0000256" key="1">
    <source>
        <dbReference type="SAM" id="MobiDB-lite"/>
    </source>
</evidence>
<accession>A8PHV2</accession>
<dbReference type="KEGG" id="cci:CC1G_12885"/>
<feature type="region of interest" description="Disordered" evidence="1">
    <location>
        <begin position="188"/>
        <end position="212"/>
    </location>
</feature>
<sequence>MDSTRPPLSPGTRLIHRLARYILRLLREQLFPGHPPTPWPKDIPIRLQVECHQIVAVVVKAFLNAEHLAWALHDYKVQKGKLTAAELLARFPPASRQKGDGTPYIKDEPFIVVDSVGRILLWYLPNIVSSARQAVILEAISWLSFDAPETPLLTKPCEFRRHEGTFTPSGPLVRSGVATFASCWPVPMKSRDQKDPSSSLRPSTTFSDPRNGGLEFLEEGFRKHGHPGCYLGRRVTPPSSKLGLTFLRI</sequence>
<dbReference type="Proteomes" id="UP000001861">
    <property type="component" value="Unassembled WGS sequence"/>
</dbReference>
<evidence type="ECO:0000313" key="2">
    <source>
        <dbReference type="EMBL" id="EAU80339.2"/>
    </source>
</evidence>
<keyword evidence="3" id="KW-1185">Reference proteome</keyword>